<comment type="caution">
    <text evidence="25">The sequence shown here is derived from an EMBL/GenBank/DDBJ whole genome shotgun (WGS) entry which is preliminary data.</text>
</comment>
<evidence type="ECO:0000256" key="1">
    <source>
        <dbReference type="ARBA" id="ARBA00004236"/>
    </source>
</evidence>
<evidence type="ECO:0000256" key="15">
    <source>
        <dbReference type="ARBA" id="ARBA00023136"/>
    </source>
</evidence>
<dbReference type="FunFam" id="3.80.10.10:FF:000177">
    <property type="entry name" value="Leucine-rich repeat receptor-like serine/threonine-protein kinase At1g17230"/>
    <property type="match status" value="1"/>
</dbReference>
<evidence type="ECO:0000256" key="2">
    <source>
        <dbReference type="ARBA" id="ARBA00004479"/>
    </source>
</evidence>
<evidence type="ECO:0000259" key="24">
    <source>
        <dbReference type="PROSITE" id="PS50011"/>
    </source>
</evidence>
<dbReference type="FunFam" id="3.30.200.20:FF:000309">
    <property type="entry name" value="Leucine-rich repeat receptor protein kinase MSP1"/>
    <property type="match status" value="1"/>
</dbReference>
<comment type="subcellular location">
    <subcellularLocation>
        <location evidence="1">Cell membrane</location>
    </subcellularLocation>
    <subcellularLocation>
        <location evidence="2">Membrane</location>
        <topology evidence="2">Single-pass type I membrane protein</topology>
    </subcellularLocation>
</comment>
<comment type="catalytic activity">
    <reaction evidence="19">
        <text>L-seryl-[protein] + ATP = O-phospho-L-seryl-[protein] + ADP + H(+)</text>
        <dbReference type="Rhea" id="RHEA:17989"/>
        <dbReference type="Rhea" id="RHEA-COMP:9863"/>
        <dbReference type="Rhea" id="RHEA-COMP:11604"/>
        <dbReference type="ChEBI" id="CHEBI:15378"/>
        <dbReference type="ChEBI" id="CHEBI:29999"/>
        <dbReference type="ChEBI" id="CHEBI:30616"/>
        <dbReference type="ChEBI" id="CHEBI:83421"/>
        <dbReference type="ChEBI" id="CHEBI:456216"/>
        <dbReference type="EC" id="2.7.11.1"/>
    </reaction>
</comment>
<feature type="compositionally biased region" description="Basic and acidic residues" evidence="21">
    <location>
        <begin position="967"/>
        <end position="977"/>
    </location>
</feature>
<accession>A0A9Q1Q9H3</accession>
<evidence type="ECO:0000256" key="23">
    <source>
        <dbReference type="SAM" id="SignalP"/>
    </source>
</evidence>
<keyword evidence="10" id="KW-0677">Repeat</keyword>
<dbReference type="EMBL" id="JAKOGI010000511">
    <property type="protein sequence ID" value="KAJ8433933.1"/>
    <property type="molecule type" value="Genomic_DNA"/>
</dbReference>
<keyword evidence="7" id="KW-0808">Transferase</keyword>
<keyword evidence="12" id="KW-0418">Kinase</keyword>
<dbReference type="InterPro" id="IPR013210">
    <property type="entry name" value="LRR_N_plant-typ"/>
</dbReference>
<dbReference type="EC" id="2.7.11.1" evidence="3"/>
<comment type="catalytic activity">
    <reaction evidence="18">
        <text>L-threonyl-[protein] + ATP = O-phospho-L-threonyl-[protein] + ADP + H(+)</text>
        <dbReference type="Rhea" id="RHEA:46608"/>
        <dbReference type="Rhea" id="RHEA-COMP:11060"/>
        <dbReference type="Rhea" id="RHEA-COMP:11605"/>
        <dbReference type="ChEBI" id="CHEBI:15378"/>
        <dbReference type="ChEBI" id="CHEBI:30013"/>
        <dbReference type="ChEBI" id="CHEBI:30616"/>
        <dbReference type="ChEBI" id="CHEBI:61977"/>
        <dbReference type="ChEBI" id="CHEBI:456216"/>
        <dbReference type="EC" id="2.7.11.1"/>
    </reaction>
</comment>
<sequence>MPPKPLFPLFLPLFFGIILLFTLNSDYASAIVQEAEALIKWKESLHSQNQSFLSSWQLPSTVPSSENRAMITPCQWLGIGCGTNASVTRLNLTNVGLTGSLHAFNFSSLPNLSFLDLHDNSLYGTIPSSITNLTKLSSLHLGNNHFTGKIPPELGQMTSLKNLNFINNFLSGYIPPSLGNLTNLTVLILGNNRLMGSIPPELGKLKSLSELRINLNNLTGAIPSSIGNLSSLKVFSVYGNQLSGPLPKEFNNLTNLTLCYLSNNTISGSLPEKICQGGILQDFCASNNRFTGTVPRGFKNCTSLTRLRLDRNFLVGNITEDFGVYPVVDYVDLSYNSFEGEISPNWAKCKNMTSLKISDNRITGRIPAELGNATNLHFFDLSSNQLVGGIPKELGNLKSLFNLTLSNNQLFGNIPKELGNLPELEYLDLGGNRLSGTIPEEIGSCPKMIYLNLSRNSLSGGIPWKIGKLLNLQWLLDLSRNSLSGEIPSELGDLVSLEVLDMSHNKLSGQIPPTFDQLESLRCVDVSYNELEGPIPSSKAFQNASLKSLIGNKALCGNITGMMTCPKIPAFPKKTGQDTVTLITAPIVGVAVFLSILLGVALCMKKGRRGERKKKGDSQQANLFSIWSYDGKLVYEDIKEATQGFDAKYCIGVGGHGSVYKAVLSTGQIVAVKKLKSIQYAGFENQKNFEAEIEALTKIRHRNIVKLHGFCSHAQHSLLVYEYLERGSLGKLLGKEKEARELDWEKRVNVIKGIANALCYMHHDCSPPLIHRDISSNNVLLDRNFEARVSDFGTAKLLTLDSSNWTELAGTYGYIAPELAYTMKVTKKCDVYSFGVLTLEILMGSHPGHLIAPSSSSSVDSITSSSSSTSSHASLLEKDYPIISKNLLDPRLSYPCLETAKEIATIIKLAFECMKADPNMRPTMHYVCQQLLQTRKLPLSNSLKKLNSSNDEFGGGSGSTRSSRSSSSDHDYVQLEL</sequence>
<evidence type="ECO:0000256" key="20">
    <source>
        <dbReference type="PROSITE-ProRule" id="PRU10141"/>
    </source>
</evidence>
<dbReference type="SUPFAM" id="SSF56112">
    <property type="entry name" value="Protein kinase-like (PK-like)"/>
    <property type="match status" value="1"/>
</dbReference>
<keyword evidence="26" id="KW-1185">Reference proteome</keyword>
<evidence type="ECO:0000256" key="21">
    <source>
        <dbReference type="SAM" id="MobiDB-lite"/>
    </source>
</evidence>
<dbReference type="PROSITE" id="PS50011">
    <property type="entry name" value="PROTEIN_KINASE_DOM"/>
    <property type="match status" value="1"/>
</dbReference>
<dbReference type="SUPFAM" id="SSF52058">
    <property type="entry name" value="L domain-like"/>
    <property type="match status" value="2"/>
</dbReference>
<gene>
    <name evidence="25" type="ORF">Cgig2_001862</name>
</gene>
<evidence type="ECO:0000256" key="7">
    <source>
        <dbReference type="ARBA" id="ARBA00022679"/>
    </source>
</evidence>
<dbReference type="InterPro" id="IPR011009">
    <property type="entry name" value="Kinase-like_dom_sf"/>
</dbReference>
<feature type="domain" description="Protein kinase" evidence="24">
    <location>
        <begin position="645"/>
        <end position="932"/>
    </location>
</feature>
<evidence type="ECO:0000256" key="22">
    <source>
        <dbReference type="SAM" id="Phobius"/>
    </source>
</evidence>
<dbReference type="AlphaFoldDB" id="A0A9Q1Q9H3"/>
<evidence type="ECO:0000256" key="6">
    <source>
        <dbReference type="ARBA" id="ARBA00022614"/>
    </source>
</evidence>
<keyword evidence="14 22" id="KW-1133">Transmembrane helix</keyword>
<dbReference type="Proteomes" id="UP001153076">
    <property type="component" value="Unassembled WGS sequence"/>
</dbReference>
<feature type="binding site" evidence="20">
    <location>
        <position position="674"/>
    </location>
    <ligand>
        <name>ATP</name>
        <dbReference type="ChEBI" id="CHEBI:30616"/>
    </ligand>
</feature>
<evidence type="ECO:0000256" key="3">
    <source>
        <dbReference type="ARBA" id="ARBA00012513"/>
    </source>
</evidence>
<evidence type="ECO:0000256" key="5">
    <source>
        <dbReference type="ARBA" id="ARBA00022553"/>
    </source>
</evidence>
<keyword evidence="13 20" id="KW-0067">ATP-binding</keyword>
<dbReference type="PANTHER" id="PTHR48053:SF22">
    <property type="entry name" value="MDIS1-INTERACTING RECEPTOR LIKE KINASE 2-LIKE"/>
    <property type="match status" value="1"/>
</dbReference>
<keyword evidence="16" id="KW-0675">Receptor</keyword>
<dbReference type="InterPro" id="IPR017441">
    <property type="entry name" value="Protein_kinase_ATP_BS"/>
</dbReference>
<dbReference type="PROSITE" id="PS00109">
    <property type="entry name" value="PROTEIN_KINASE_TYR"/>
    <property type="match status" value="1"/>
</dbReference>
<keyword evidence="11 20" id="KW-0547">Nucleotide-binding</keyword>
<keyword evidence="17" id="KW-0325">Glycoprotein</keyword>
<keyword evidence="8 22" id="KW-0812">Transmembrane</keyword>
<dbReference type="FunFam" id="1.10.510.10:FF:000445">
    <property type="entry name" value="MDIS1-interacting receptor like kinase 2"/>
    <property type="match status" value="1"/>
</dbReference>
<evidence type="ECO:0000256" key="10">
    <source>
        <dbReference type="ARBA" id="ARBA00022737"/>
    </source>
</evidence>
<feature type="transmembrane region" description="Helical" evidence="22">
    <location>
        <begin position="582"/>
        <end position="604"/>
    </location>
</feature>
<proteinExistence type="predicted"/>
<dbReference type="Pfam" id="PF08263">
    <property type="entry name" value="LRRNT_2"/>
    <property type="match status" value="1"/>
</dbReference>
<keyword evidence="5" id="KW-0597">Phosphoprotein</keyword>
<evidence type="ECO:0000313" key="26">
    <source>
        <dbReference type="Proteomes" id="UP001153076"/>
    </source>
</evidence>
<evidence type="ECO:0000256" key="16">
    <source>
        <dbReference type="ARBA" id="ARBA00023170"/>
    </source>
</evidence>
<keyword evidence="6" id="KW-0433">Leucine-rich repeat</keyword>
<evidence type="ECO:0000313" key="25">
    <source>
        <dbReference type="EMBL" id="KAJ8433933.1"/>
    </source>
</evidence>
<evidence type="ECO:0000256" key="12">
    <source>
        <dbReference type="ARBA" id="ARBA00022777"/>
    </source>
</evidence>
<dbReference type="Gene3D" id="3.30.200.20">
    <property type="entry name" value="Phosphorylase Kinase, domain 1"/>
    <property type="match status" value="1"/>
</dbReference>
<dbReference type="InterPro" id="IPR051716">
    <property type="entry name" value="Plant_RL_S/T_kinase"/>
</dbReference>
<keyword evidence="9 23" id="KW-0732">Signal</keyword>
<evidence type="ECO:0000256" key="19">
    <source>
        <dbReference type="ARBA" id="ARBA00048679"/>
    </source>
</evidence>
<dbReference type="PANTHER" id="PTHR48053">
    <property type="entry name" value="LEUCINE RICH REPEAT FAMILY PROTEIN, EXPRESSED"/>
    <property type="match status" value="1"/>
</dbReference>
<keyword evidence="15 22" id="KW-0472">Membrane</keyword>
<evidence type="ECO:0000256" key="9">
    <source>
        <dbReference type="ARBA" id="ARBA00022729"/>
    </source>
</evidence>
<dbReference type="InterPro" id="IPR001611">
    <property type="entry name" value="Leu-rich_rpt"/>
</dbReference>
<dbReference type="Pfam" id="PF00069">
    <property type="entry name" value="Pkinase"/>
    <property type="match status" value="1"/>
</dbReference>
<evidence type="ECO:0000256" key="14">
    <source>
        <dbReference type="ARBA" id="ARBA00022989"/>
    </source>
</evidence>
<reference evidence="25" key="1">
    <citation type="submission" date="2022-04" db="EMBL/GenBank/DDBJ databases">
        <title>Carnegiea gigantea Genome sequencing and assembly v2.</title>
        <authorList>
            <person name="Copetti D."/>
            <person name="Sanderson M.J."/>
            <person name="Burquez A."/>
            <person name="Wojciechowski M.F."/>
        </authorList>
    </citation>
    <scope>NUCLEOTIDE SEQUENCE</scope>
    <source>
        <strain evidence="25">SGP5-SGP5p</strain>
        <tissue evidence="25">Aerial part</tissue>
    </source>
</reference>
<dbReference type="InterPro" id="IPR003591">
    <property type="entry name" value="Leu-rich_rpt_typical-subtyp"/>
</dbReference>
<dbReference type="InterPro" id="IPR000719">
    <property type="entry name" value="Prot_kinase_dom"/>
</dbReference>
<evidence type="ECO:0000256" key="13">
    <source>
        <dbReference type="ARBA" id="ARBA00022840"/>
    </source>
</evidence>
<feature type="chain" id="PRO_5040375408" description="non-specific serine/threonine protein kinase" evidence="23">
    <location>
        <begin position="31"/>
        <end position="977"/>
    </location>
</feature>
<dbReference type="PROSITE" id="PS00107">
    <property type="entry name" value="PROTEIN_KINASE_ATP"/>
    <property type="match status" value="1"/>
</dbReference>
<name>A0A9Q1Q9H3_9CARY</name>
<dbReference type="InterPro" id="IPR032675">
    <property type="entry name" value="LRR_dom_sf"/>
</dbReference>
<evidence type="ECO:0000256" key="4">
    <source>
        <dbReference type="ARBA" id="ARBA00022527"/>
    </source>
</evidence>
<dbReference type="InterPro" id="IPR008266">
    <property type="entry name" value="Tyr_kinase_AS"/>
</dbReference>
<dbReference type="Pfam" id="PF00560">
    <property type="entry name" value="LRR_1"/>
    <property type="match status" value="12"/>
</dbReference>
<evidence type="ECO:0000256" key="18">
    <source>
        <dbReference type="ARBA" id="ARBA00047899"/>
    </source>
</evidence>
<organism evidence="25 26">
    <name type="scientific">Carnegiea gigantea</name>
    <dbReference type="NCBI Taxonomy" id="171969"/>
    <lineage>
        <taxon>Eukaryota</taxon>
        <taxon>Viridiplantae</taxon>
        <taxon>Streptophyta</taxon>
        <taxon>Embryophyta</taxon>
        <taxon>Tracheophyta</taxon>
        <taxon>Spermatophyta</taxon>
        <taxon>Magnoliopsida</taxon>
        <taxon>eudicotyledons</taxon>
        <taxon>Gunneridae</taxon>
        <taxon>Pentapetalae</taxon>
        <taxon>Caryophyllales</taxon>
        <taxon>Cactineae</taxon>
        <taxon>Cactaceae</taxon>
        <taxon>Cactoideae</taxon>
        <taxon>Echinocereeae</taxon>
        <taxon>Carnegiea</taxon>
    </lineage>
</organism>
<dbReference type="GO" id="GO:0005886">
    <property type="term" value="C:plasma membrane"/>
    <property type="evidence" value="ECO:0007669"/>
    <property type="project" value="UniProtKB-SubCell"/>
</dbReference>
<dbReference type="GO" id="GO:0004674">
    <property type="term" value="F:protein serine/threonine kinase activity"/>
    <property type="evidence" value="ECO:0007669"/>
    <property type="project" value="UniProtKB-KW"/>
</dbReference>
<dbReference type="FunFam" id="3.80.10.10:FF:000400">
    <property type="entry name" value="Nuclear pore complex protein NUP107"/>
    <property type="match status" value="1"/>
</dbReference>
<protein>
    <recommendedName>
        <fullName evidence="3">non-specific serine/threonine protein kinase</fullName>
        <ecNumber evidence="3">2.7.11.1</ecNumber>
    </recommendedName>
</protein>
<evidence type="ECO:0000256" key="17">
    <source>
        <dbReference type="ARBA" id="ARBA00023180"/>
    </source>
</evidence>
<dbReference type="SMART" id="SM00365">
    <property type="entry name" value="LRR_SD22"/>
    <property type="match status" value="5"/>
</dbReference>
<dbReference type="GO" id="GO:0005524">
    <property type="term" value="F:ATP binding"/>
    <property type="evidence" value="ECO:0007669"/>
    <property type="project" value="UniProtKB-UniRule"/>
</dbReference>
<dbReference type="Gene3D" id="3.80.10.10">
    <property type="entry name" value="Ribonuclease Inhibitor"/>
    <property type="match status" value="3"/>
</dbReference>
<dbReference type="SMART" id="SM00369">
    <property type="entry name" value="LRR_TYP"/>
    <property type="match status" value="9"/>
</dbReference>
<evidence type="ECO:0000256" key="8">
    <source>
        <dbReference type="ARBA" id="ARBA00022692"/>
    </source>
</evidence>
<feature type="region of interest" description="Disordered" evidence="21">
    <location>
        <begin position="947"/>
        <end position="977"/>
    </location>
</feature>
<dbReference type="PRINTS" id="PR00019">
    <property type="entry name" value="LEURICHRPT"/>
</dbReference>
<keyword evidence="4" id="KW-0723">Serine/threonine-protein kinase</keyword>
<dbReference type="Gene3D" id="1.10.510.10">
    <property type="entry name" value="Transferase(Phosphotransferase) domain 1"/>
    <property type="match status" value="1"/>
</dbReference>
<evidence type="ECO:0000256" key="11">
    <source>
        <dbReference type="ARBA" id="ARBA00022741"/>
    </source>
</evidence>
<feature type="signal peptide" evidence="23">
    <location>
        <begin position="1"/>
        <end position="30"/>
    </location>
</feature>
<dbReference type="OrthoDB" id="676979at2759"/>